<sequence>MPKAALASKGMDQDREGVVRLAHVGSVDLAGVAGEDHLGAFADAGEDGLQRGGLQVLGFVHHNKLLLQRSAAKERDRLQCQLAAVGEVVNQAARVATGALIGECHDRIMNCRHPRVEFFVQVARQETNVGSANRHERSVHGQPFVAALFHHLFKPACNCHQRLACARAAVEGDDGDFWIEQ</sequence>
<name>A0A6J6VD65_9ZZZZ</name>
<dbReference type="EMBL" id="CAEZZM010000139">
    <property type="protein sequence ID" value="CAB4768447.1"/>
    <property type="molecule type" value="Genomic_DNA"/>
</dbReference>
<gene>
    <name evidence="1" type="ORF">UFOPK2872_01020</name>
</gene>
<evidence type="ECO:0000313" key="1">
    <source>
        <dbReference type="EMBL" id="CAB4768447.1"/>
    </source>
</evidence>
<accession>A0A6J6VD65</accession>
<protein>
    <submittedName>
        <fullName evidence="1">Unannotated protein</fullName>
    </submittedName>
</protein>
<dbReference type="AlphaFoldDB" id="A0A6J6VD65"/>
<proteinExistence type="predicted"/>
<reference evidence="1" key="1">
    <citation type="submission" date="2020-05" db="EMBL/GenBank/DDBJ databases">
        <authorList>
            <person name="Chiriac C."/>
            <person name="Salcher M."/>
            <person name="Ghai R."/>
            <person name="Kavagutti S V."/>
        </authorList>
    </citation>
    <scope>NUCLEOTIDE SEQUENCE</scope>
</reference>
<organism evidence="1">
    <name type="scientific">freshwater metagenome</name>
    <dbReference type="NCBI Taxonomy" id="449393"/>
    <lineage>
        <taxon>unclassified sequences</taxon>
        <taxon>metagenomes</taxon>
        <taxon>ecological metagenomes</taxon>
    </lineage>
</organism>